<comment type="caution">
    <text evidence="1">The sequence shown here is derived from an EMBL/GenBank/DDBJ whole genome shotgun (WGS) entry which is preliminary data.</text>
</comment>
<dbReference type="InterPro" id="IPR006518">
    <property type="entry name" value="Trypano_RHS"/>
</dbReference>
<dbReference type="Proteomes" id="UP000192257">
    <property type="component" value="Unassembled WGS sequence"/>
</dbReference>
<evidence type="ECO:0000313" key="1">
    <source>
        <dbReference type="EMBL" id="ORC85487.1"/>
    </source>
</evidence>
<dbReference type="RefSeq" id="XP_028879553.1">
    <property type="nucleotide sequence ID" value="XM_029029284.1"/>
</dbReference>
<sequence>VLNALFTDKGMIISEKFEEYGVNAFRDKNFVTALGKELKIIQPPEGRVSQQSVLQPGELVAYASNGYLSFPTSTNGESRIIEYNMLYRPSVSNFPLVDGFYFVKSEEERVTMIGIQTTTARVHETTVTAVIEFNRCLKNCFSDWTDVSKKISWEIIYIQPYGTDERKQIKEWQKCTLNTSGRYNLDEQEAIAKFWNEKVNQYQVDMSPSMVVWLIEALMAMY</sequence>
<dbReference type="EMBL" id="NBCO01000035">
    <property type="protein sequence ID" value="ORC85487.1"/>
    <property type="molecule type" value="Genomic_DNA"/>
</dbReference>
<evidence type="ECO:0000313" key="2">
    <source>
        <dbReference type="Proteomes" id="UP000192257"/>
    </source>
</evidence>
<protein>
    <submittedName>
        <fullName evidence="1">Putative retrotransposon hot spot (RHS) protein</fullName>
    </submittedName>
</protein>
<dbReference type="OrthoDB" id="251624at2759"/>
<feature type="non-terminal residue" evidence="1">
    <location>
        <position position="1"/>
    </location>
</feature>
<dbReference type="VEuPathDB" id="TriTrypDB:TM35_000352310"/>
<name>A0A1X0NLG3_9TRYP</name>
<dbReference type="GeneID" id="39989064"/>
<organism evidence="1 2">
    <name type="scientific">Trypanosoma theileri</name>
    <dbReference type="NCBI Taxonomy" id="67003"/>
    <lineage>
        <taxon>Eukaryota</taxon>
        <taxon>Discoba</taxon>
        <taxon>Euglenozoa</taxon>
        <taxon>Kinetoplastea</taxon>
        <taxon>Metakinetoplastina</taxon>
        <taxon>Trypanosomatida</taxon>
        <taxon>Trypanosomatidae</taxon>
        <taxon>Trypanosoma</taxon>
    </lineage>
</organism>
<accession>A0A1X0NLG3</accession>
<proteinExistence type="predicted"/>
<dbReference type="NCBIfam" id="TIGR01631">
    <property type="entry name" value="Trypano_RHS"/>
    <property type="match status" value="1"/>
</dbReference>
<dbReference type="AlphaFoldDB" id="A0A1X0NLG3"/>
<keyword evidence="2" id="KW-1185">Reference proteome</keyword>
<reference evidence="1 2" key="1">
    <citation type="submission" date="2017-03" db="EMBL/GenBank/DDBJ databases">
        <title>An alternative strategy for trypanosome survival in the mammalian bloodstream revealed through genome and transcriptome analysis of the ubiquitous bovine parasite Trypanosoma (Megatrypanum) theileri.</title>
        <authorList>
            <person name="Kelly S."/>
            <person name="Ivens A."/>
            <person name="Mott A."/>
            <person name="O'Neill E."/>
            <person name="Emms D."/>
            <person name="Macleod O."/>
            <person name="Voorheis P."/>
            <person name="Matthews J."/>
            <person name="Matthews K."/>
            <person name="Carrington M."/>
        </authorList>
    </citation>
    <scope>NUCLEOTIDE SEQUENCE [LARGE SCALE GENOMIC DNA]</scope>
    <source>
        <strain evidence="1">Edinburgh</strain>
    </source>
</reference>
<gene>
    <name evidence="1" type="ORF">TM35_000352310</name>
</gene>